<comment type="function">
    <text evidence="4">IF-3 binds to the 30S ribosomal subunit and shifts the equilibrium between 70S ribosomes and their 50S and 30S subunits in favor of the free subunits, thus enhancing the availability of 30S subunits on which protein synthesis initiation begins.</text>
</comment>
<comment type="subunit">
    <text evidence="4">Monomer.</text>
</comment>
<keyword evidence="10" id="KW-1185">Reference proteome</keyword>
<dbReference type="GO" id="GO:0003743">
    <property type="term" value="F:translation initiation factor activity"/>
    <property type="evidence" value="ECO:0007669"/>
    <property type="project" value="UniProtKB-KW"/>
</dbReference>
<dbReference type="InterPro" id="IPR036788">
    <property type="entry name" value="T_IF-3_C_sf"/>
</dbReference>
<dbReference type="Proteomes" id="UP001152321">
    <property type="component" value="Unassembled WGS sequence"/>
</dbReference>
<evidence type="ECO:0000256" key="6">
    <source>
        <dbReference type="SAM" id="MobiDB-lite"/>
    </source>
</evidence>
<dbReference type="RefSeq" id="WP_277578891.1">
    <property type="nucleotide sequence ID" value="NZ_JANRMI010000004.1"/>
</dbReference>
<keyword evidence="4" id="KW-0963">Cytoplasm</keyword>
<dbReference type="GO" id="GO:0016787">
    <property type="term" value="F:hydrolase activity"/>
    <property type="evidence" value="ECO:0007669"/>
    <property type="project" value="UniProtKB-KW"/>
</dbReference>
<dbReference type="Pfam" id="PF00707">
    <property type="entry name" value="IF3_C"/>
    <property type="match status" value="1"/>
</dbReference>
<keyword evidence="9" id="KW-0378">Hydrolase</keyword>
<comment type="similarity">
    <text evidence="1 4">Belongs to the IF-3 family.</text>
</comment>
<evidence type="ECO:0000259" key="7">
    <source>
        <dbReference type="Pfam" id="PF00707"/>
    </source>
</evidence>
<keyword evidence="3 4" id="KW-0648">Protein biosynthesis</keyword>
<evidence type="ECO:0000256" key="2">
    <source>
        <dbReference type="ARBA" id="ARBA00022540"/>
    </source>
</evidence>
<dbReference type="InterPro" id="IPR019815">
    <property type="entry name" value="Translation_initiation_fac_3_C"/>
</dbReference>
<feature type="domain" description="Translation initiation factor 3 C-terminal" evidence="7">
    <location>
        <begin position="77"/>
        <end position="161"/>
    </location>
</feature>
<reference evidence="9" key="1">
    <citation type="submission" date="2022-08" db="EMBL/GenBank/DDBJ databases">
        <title>Novel Bdellovibrio Species Isolated from Svalbard: Designation Bdellovibrio svalbardensis.</title>
        <authorList>
            <person name="Mitchell R.J."/>
            <person name="Choi S.Y."/>
        </authorList>
    </citation>
    <scope>NUCLEOTIDE SEQUENCE</scope>
    <source>
        <strain evidence="9">PAP01</strain>
    </source>
</reference>
<dbReference type="Gene3D" id="3.30.110.10">
    <property type="entry name" value="Translation initiation factor 3 (IF-3), C-terminal domain"/>
    <property type="match status" value="1"/>
</dbReference>
<evidence type="ECO:0000256" key="1">
    <source>
        <dbReference type="ARBA" id="ARBA00005439"/>
    </source>
</evidence>
<protein>
    <recommendedName>
        <fullName evidence="4 5">Translation initiation factor IF-3</fullName>
    </recommendedName>
</protein>
<evidence type="ECO:0000256" key="5">
    <source>
        <dbReference type="NCBIfam" id="TIGR00168"/>
    </source>
</evidence>
<dbReference type="PANTHER" id="PTHR10938:SF0">
    <property type="entry name" value="TRANSLATION INITIATION FACTOR IF-3, MITOCHONDRIAL"/>
    <property type="match status" value="1"/>
</dbReference>
<evidence type="ECO:0000256" key="3">
    <source>
        <dbReference type="ARBA" id="ARBA00022917"/>
    </source>
</evidence>
<dbReference type="NCBIfam" id="TIGR00168">
    <property type="entry name" value="infC"/>
    <property type="match status" value="1"/>
</dbReference>
<comment type="caution">
    <text evidence="9">The sequence shown here is derived from an EMBL/GenBank/DDBJ whole genome shotgun (WGS) entry which is preliminary data.</text>
</comment>
<dbReference type="InterPro" id="IPR019814">
    <property type="entry name" value="Translation_initiation_fac_3_N"/>
</dbReference>
<name>A0ABT6DKM4_9BACT</name>
<dbReference type="EMBL" id="JANRMI010000004">
    <property type="protein sequence ID" value="MDG0817418.1"/>
    <property type="molecule type" value="Genomic_DNA"/>
</dbReference>
<gene>
    <name evidence="4 9" type="primary">infC</name>
    <name evidence="9" type="ORF">NWE73_13635</name>
</gene>
<dbReference type="Pfam" id="PF05198">
    <property type="entry name" value="IF3_N"/>
    <property type="match status" value="1"/>
</dbReference>
<dbReference type="SUPFAM" id="SSF54364">
    <property type="entry name" value="Translation initiation factor IF3, N-terminal domain"/>
    <property type="match status" value="1"/>
</dbReference>
<sequence>MNREIRAQQIRVIDDEGNMLGVMTVPEALRIAEDRGLDLLEIAPTATPPTCKIMDYGKWKYEKKKQATAARKKQTVVTIKEVQMRPRTDQHDFETKMNHARRFLLEGDKVKVSLRFMGRELAHQEVGLEVIKKAIAFVDDLALVESQPKMEGKQLFLMLAPDPLKIKEYQKAHPNKSKQDSKELDELKDVEEEDEE</sequence>
<evidence type="ECO:0000259" key="8">
    <source>
        <dbReference type="Pfam" id="PF05198"/>
    </source>
</evidence>
<feature type="region of interest" description="Disordered" evidence="6">
    <location>
        <begin position="168"/>
        <end position="196"/>
    </location>
</feature>
<dbReference type="Gene3D" id="3.10.20.80">
    <property type="entry name" value="Translation initiation factor 3 (IF-3), N-terminal domain"/>
    <property type="match status" value="1"/>
</dbReference>
<feature type="compositionally biased region" description="Basic and acidic residues" evidence="6">
    <location>
        <begin position="168"/>
        <end position="187"/>
    </location>
</feature>
<proteinExistence type="inferred from homology"/>
<dbReference type="InterPro" id="IPR001288">
    <property type="entry name" value="Translation_initiation_fac_3"/>
</dbReference>
<dbReference type="SUPFAM" id="SSF55200">
    <property type="entry name" value="Translation initiation factor IF3, C-terminal domain"/>
    <property type="match status" value="1"/>
</dbReference>
<dbReference type="InterPro" id="IPR036787">
    <property type="entry name" value="T_IF-3_N_sf"/>
</dbReference>
<organism evidence="9 10">
    <name type="scientific">Bdellovibrio svalbardensis</name>
    <dbReference type="NCBI Taxonomy" id="2972972"/>
    <lineage>
        <taxon>Bacteria</taxon>
        <taxon>Pseudomonadati</taxon>
        <taxon>Bdellovibrionota</taxon>
        <taxon>Bdellovibrionia</taxon>
        <taxon>Bdellovibrionales</taxon>
        <taxon>Pseudobdellovibrionaceae</taxon>
        <taxon>Bdellovibrio</taxon>
    </lineage>
</organism>
<comment type="subcellular location">
    <subcellularLocation>
        <location evidence="4">Cytoplasm</location>
    </subcellularLocation>
</comment>
<evidence type="ECO:0000313" key="9">
    <source>
        <dbReference type="EMBL" id="MDG0817418.1"/>
    </source>
</evidence>
<dbReference type="PANTHER" id="PTHR10938">
    <property type="entry name" value="TRANSLATION INITIATION FACTOR IF-3"/>
    <property type="match status" value="1"/>
</dbReference>
<evidence type="ECO:0000313" key="10">
    <source>
        <dbReference type="Proteomes" id="UP001152321"/>
    </source>
</evidence>
<dbReference type="HAMAP" id="MF_00080">
    <property type="entry name" value="IF_3"/>
    <property type="match status" value="1"/>
</dbReference>
<evidence type="ECO:0000256" key="4">
    <source>
        <dbReference type="HAMAP-Rule" id="MF_00080"/>
    </source>
</evidence>
<feature type="domain" description="Translation initiation factor 3 N-terminal" evidence="8">
    <location>
        <begin position="1"/>
        <end position="68"/>
    </location>
</feature>
<accession>A0ABT6DKM4</accession>
<keyword evidence="2 4" id="KW-0396">Initiation factor</keyword>